<dbReference type="Gene3D" id="1.10.443.10">
    <property type="entry name" value="Intergrase catalytic core"/>
    <property type="match status" value="1"/>
</dbReference>
<dbReference type="InterPro" id="IPR011010">
    <property type="entry name" value="DNA_brk_join_enz"/>
</dbReference>
<dbReference type="EMBL" id="RNKS01000148">
    <property type="protein sequence ID" value="MGD32010.1"/>
    <property type="molecule type" value="Genomic_DNA"/>
</dbReference>
<dbReference type="RefSeq" id="WP_070790140.1">
    <property type="nucleotide sequence ID" value="NZ_CP075140.1"/>
</dbReference>
<evidence type="ECO:0000256" key="1">
    <source>
        <dbReference type="ARBA" id="ARBA00023172"/>
    </source>
</evidence>
<dbReference type="NCBIfam" id="NF041502">
    <property type="entry name" value="integrase_1"/>
    <property type="match status" value="1"/>
</dbReference>
<gene>
    <name evidence="2" type="ORF">EE393_24580</name>
</gene>
<evidence type="ECO:0008006" key="3">
    <source>
        <dbReference type="Google" id="ProtNLM"/>
    </source>
</evidence>
<keyword evidence="1" id="KW-0233">DNA recombination</keyword>
<dbReference type="InterPro" id="IPR048120">
    <property type="entry name" value="Integrase-like"/>
</dbReference>
<dbReference type="SUPFAM" id="SSF56349">
    <property type="entry name" value="DNA breaking-rejoining enzymes"/>
    <property type="match status" value="1"/>
</dbReference>
<sequence>MRTIFNKTTVKESLPARTNGYYFAITDDIWILDGNHQINIKAVTDILDDNLKDGYLNTIAYFSRNFSASFSCNLHGIFLKFARNEKFSVINKSAVLNFKMKIDRTGSDLRCFRLFIVKWHSLGYSGIEQDAIQIMQTWRFNRPNLGEVVKRRDPKQGPLTDVEVQSFNDCVIRAYEKKDISLLMLTMALLVSYTGRRPLQLLQMKIRDIMRISKENNDIYYLVNIPRIKQGLDFREEFRTYRLTKELYKLVCKQANESIILLTVFMGRDLTAEEIKDVPLFISTVKFRLIDKRLSLGYYLKNDKLHYYRGKINKVLKSIIGKEKIYSERTGELLNINARRFRYTLGTRAAKEGYGEIIIAELLDHSTTDNVGIYVQNNVDNAYKIDKAVGKALAGISDAFKGQLKRREDIEYEITPSVKIKSHDGEDAGSCQQCSSCSANVPIPCYTCMHFTPWLNGPHEKIYQYLISERERIHNITQDRNVTESLDRTIIAVGQVINHCKAMRDLEQGRETR</sequence>
<dbReference type="GO" id="GO:0003677">
    <property type="term" value="F:DNA binding"/>
    <property type="evidence" value="ECO:0007669"/>
    <property type="project" value="InterPro"/>
</dbReference>
<dbReference type="InterPro" id="IPR013762">
    <property type="entry name" value="Integrase-like_cat_sf"/>
</dbReference>
<dbReference type="AlphaFoldDB" id="A0A3J6AJZ2"/>
<evidence type="ECO:0000313" key="2">
    <source>
        <dbReference type="EMBL" id="MGD32010.1"/>
    </source>
</evidence>
<proteinExistence type="predicted"/>
<protein>
    <recommendedName>
        <fullName evidence="3">Site-specific integrase</fullName>
    </recommendedName>
</protein>
<dbReference type="GO" id="GO:0015074">
    <property type="term" value="P:DNA integration"/>
    <property type="evidence" value="ECO:0007669"/>
    <property type="project" value="InterPro"/>
</dbReference>
<reference evidence="2" key="1">
    <citation type="submission" date="2018-11" db="EMBL/GenBank/DDBJ databases">
        <authorList>
            <consortium name="PulseNet: The National Subtyping Network for Foodborne Disease Surveillance"/>
            <person name="Tarr C.L."/>
            <person name="Trees E."/>
            <person name="Katz L.S."/>
            <person name="Carleton-Romer H.A."/>
            <person name="Stroika S."/>
            <person name="Kucerova Z."/>
            <person name="Roache K.F."/>
            <person name="Sabol A.L."/>
            <person name="Besser J."/>
            <person name="Gerner-Smidt P."/>
        </authorList>
    </citation>
    <scope>NUCLEOTIDE SEQUENCE [LARGE SCALE GENOMIC DNA]</scope>
    <source>
        <strain evidence="2">PNUSAS058450</strain>
    </source>
</reference>
<accession>A0A3J6AJZ2</accession>
<dbReference type="GO" id="GO:0006310">
    <property type="term" value="P:DNA recombination"/>
    <property type="evidence" value="ECO:0007669"/>
    <property type="project" value="UniProtKB-KW"/>
</dbReference>
<name>A0A3J6AJZ2_SALER</name>
<dbReference type="Proteomes" id="UP000885336">
    <property type="component" value="Unassembled WGS sequence"/>
</dbReference>
<comment type="caution">
    <text evidence="2">The sequence shown here is derived from an EMBL/GenBank/DDBJ whole genome shotgun (WGS) entry which is preliminary data.</text>
</comment>
<organism evidence="2">
    <name type="scientific">Salmonella enterica</name>
    <name type="common">Salmonella choleraesuis</name>
    <dbReference type="NCBI Taxonomy" id="28901"/>
    <lineage>
        <taxon>Bacteria</taxon>
        <taxon>Pseudomonadati</taxon>
        <taxon>Pseudomonadota</taxon>
        <taxon>Gammaproteobacteria</taxon>
        <taxon>Enterobacterales</taxon>
        <taxon>Enterobacteriaceae</taxon>
        <taxon>Salmonella</taxon>
    </lineage>
</organism>